<reference evidence="1 2" key="1">
    <citation type="submission" date="2016-07" db="EMBL/GenBank/DDBJ databases">
        <title>Pervasive Adenine N6-methylation of Active Genes in Fungi.</title>
        <authorList>
            <consortium name="DOE Joint Genome Institute"/>
            <person name="Mondo S.J."/>
            <person name="Dannebaum R.O."/>
            <person name="Kuo R.C."/>
            <person name="Labutti K."/>
            <person name="Haridas S."/>
            <person name="Kuo A."/>
            <person name="Salamov A."/>
            <person name="Ahrendt S.R."/>
            <person name="Lipzen A."/>
            <person name="Sullivan W."/>
            <person name="Andreopoulos W.B."/>
            <person name="Clum A."/>
            <person name="Lindquist E."/>
            <person name="Daum C."/>
            <person name="Ramamoorthy G.K."/>
            <person name="Gryganskyi A."/>
            <person name="Culley D."/>
            <person name="Magnuson J.K."/>
            <person name="James T.Y."/>
            <person name="O'Malley M.A."/>
            <person name="Stajich J.E."/>
            <person name="Spatafora J.W."/>
            <person name="Visel A."/>
            <person name="Grigoriev I.V."/>
        </authorList>
    </citation>
    <scope>NUCLEOTIDE SEQUENCE [LARGE SCALE GENOMIC DNA]</scope>
    <source>
        <strain evidence="1 2">PL171</strain>
    </source>
</reference>
<gene>
    <name evidence="1" type="ORF">BCR44DRAFT_1444509</name>
</gene>
<name>A0A1Y2H7Z5_9FUNG</name>
<evidence type="ECO:0000313" key="1">
    <source>
        <dbReference type="EMBL" id="ORZ30625.1"/>
    </source>
</evidence>
<dbReference type="EMBL" id="MCFL01000080">
    <property type="protein sequence ID" value="ORZ30625.1"/>
    <property type="molecule type" value="Genomic_DNA"/>
</dbReference>
<evidence type="ECO:0000313" key="2">
    <source>
        <dbReference type="Proteomes" id="UP000193411"/>
    </source>
</evidence>
<organism evidence="1 2">
    <name type="scientific">Catenaria anguillulae PL171</name>
    <dbReference type="NCBI Taxonomy" id="765915"/>
    <lineage>
        <taxon>Eukaryota</taxon>
        <taxon>Fungi</taxon>
        <taxon>Fungi incertae sedis</taxon>
        <taxon>Blastocladiomycota</taxon>
        <taxon>Blastocladiomycetes</taxon>
        <taxon>Blastocladiales</taxon>
        <taxon>Catenariaceae</taxon>
        <taxon>Catenaria</taxon>
    </lineage>
</organism>
<accession>A0A1Y2H7Z5</accession>
<comment type="caution">
    <text evidence="1">The sequence shown here is derived from an EMBL/GenBank/DDBJ whole genome shotgun (WGS) entry which is preliminary data.</text>
</comment>
<protein>
    <submittedName>
        <fullName evidence="1">Uncharacterized protein</fullName>
    </submittedName>
</protein>
<proteinExistence type="predicted"/>
<sequence>MIGPNMGPIGMLERSGGQTDGMGACSRSYCMGYGYMGCMGERQIGQNTLIEHLKFVSECETAKRLASIWPSCGHFRVKSRDRRWRHVMIPNQPGTNMSSCAKSRAFQWYLAAGDTMRVGRAITV</sequence>
<dbReference type="Proteomes" id="UP000193411">
    <property type="component" value="Unassembled WGS sequence"/>
</dbReference>
<keyword evidence="2" id="KW-1185">Reference proteome</keyword>
<dbReference type="AlphaFoldDB" id="A0A1Y2H7Z5"/>